<feature type="chain" id="PRO_5019771048" description="Circumsporozoite protein" evidence="1">
    <location>
        <begin position="20"/>
        <end position="91"/>
    </location>
</feature>
<dbReference type="KEGG" id="spha:D3Y57_16375"/>
<evidence type="ECO:0000313" key="2">
    <source>
        <dbReference type="EMBL" id="AYJ87220.1"/>
    </source>
</evidence>
<dbReference type="EMBL" id="CP032829">
    <property type="protein sequence ID" value="AYJ87220.1"/>
    <property type="molecule type" value="Genomic_DNA"/>
</dbReference>
<dbReference type="Proteomes" id="UP000276254">
    <property type="component" value="Chromosome"/>
</dbReference>
<dbReference type="PROSITE" id="PS51257">
    <property type="entry name" value="PROKAR_LIPOPROTEIN"/>
    <property type="match status" value="1"/>
</dbReference>
<protein>
    <recommendedName>
        <fullName evidence="4">Circumsporozoite protein</fullName>
    </recommendedName>
</protein>
<proteinExistence type="predicted"/>
<accession>A0A494TDB7</accession>
<dbReference type="RefSeq" id="WP_121154305.1">
    <property type="nucleotide sequence ID" value="NZ_CP032829.1"/>
</dbReference>
<evidence type="ECO:0000313" key="3">
    <source>
        <dbReference type="Proteomes" id="UP000276254"/>
    </source>
</evidence>
<feature type="signal peptide" evidence="1">
    <location>
        <begin position="1"/>
        <end position="19"/>
    </location>
</feature>
<evidence type="ECO:0000256" key="1">
    <source>
        <dbReference type="SAM" id="SignalP"/>
    </source>
</evidence>
<gene>
    <name evidence="2" type="ORF">D3Y57_16375</name>
</gene>
<evidence type="ECO:0008006" key="4">
    <source>
        <dbReference type="Google" id="ProtNLM"/>
    </source>
</evidence>
<reference evidence="2 3" key="1">
    <citation type="submission" date="2018-09" db="EMBL/GenBank/DDBJ databases">
        <title>Sphingomonas peninsula sp. nov., isolated from fildes peninsula, Antarctic soil.</title>
        <authorList>
            <person name="Yingchao G."/>
        </authorList>
    </citation>
    <scope>NUCLEOTIDE SEQUENCE [LARGE SCALE GENOMIC DNA]</scope>
    <source>
        <strain evidence="2 3">YZ-8</strain>
    </source>
</reference>
<keyword evidence="1" id="KW-0732">Signal</keyword>
<sequence length="91" mass="8933">MRKIVTLSMVAAAALAISACGKSEPANSDANAMVTEMNASDAMEGTTNDSMTNVDGAMGASDNMVAGNVAADNAMVGSTADNGMAGGNTIK</sequence>
<name>A0A494TDB7_SPHPE</name>
<keyword evidence="3" id="KW-1185">Reference proteome</keyword>
<organism evidence="2 3">
    <name type="scientific">Sphingomonas paeninsulae</name>
    <dbReference type="NCBI Taxonomy" id="2319844"/>
    <lineage>
        <taxon>Bacteria</taxon>
        <taxon>Pseudomonadati</taxon>
        <taxon>Pseudomonadota</taxon>
        <taxon>Alphaproteobacteria</taxon>
        <taxon>Sphingomonadales</taxon>
        <taxon>Sphingomonadaceae</taxon>
        <taxon>Sphingomonas</taxon>
    </lineage>
</organism>
<dbReference type="AlphaFoldDB" id="A0A494TDB7"/>